<evidence type="ECO:0000313" key="3">
    <source>
        <dbReference type="EMBL" id="AXA84011.1"/>
    </source>
</evidence>
<protein>
    <submittedName>
        <fullName evidence="3">Copper resistance protein CopB</fullName>
    </submittedName>
</protein>
<dbReference type="EMBL" id="CP029556">
    <property type="protein sequence ID" value="AXA84011.1"/>
    <property type="molecule type" value="Genomic_DNA"/>
</dbReference>
<dbReference type="OrthoDB" id="9778934at2"/>
<reference evidence="4" key="1">
    <citation type="submission" date="2018-05" db="EMBL/GenBank/DDBJ databases">
        <title>Luteimonas pekinense sp. nov., isolated from human Meibomian gland secretions, Beijing, China.</title>
        <authorList>
            <person name="Wen T."/>
            <person name="Bai H."/>
            <person name="Lv H."/>
        </authorList>
    </citation>
    <scope>NUCLEOTIDE SEQUENCE [LARGE SCALE GENOMIC DNA]</scope>
    <source>
        <strain evidence="4">83-4</strain>
    </source>
</reference>
<proteinExistence type="predicted"/>
<evidence type="ECO:0000256" key="2">
    <source>
        <dbReference type="SAM" id="SignalP"/>
    </source>
</evidence>
<keyword evidence="4" id="KW-1185">Reference proteome</keyword>
<gene>
    <name evidence="3" type="ORF">DCD74_04235</name>
</gene>
<name>A0A344J4Q1_9GAMM</name>
<dbReference type="Pfam" id="PF05275">
    <property type="entry name" value="CopB"/>
    <property type="match status" value="1"/>
</dbReference>
<organism evidence="3 4">
    <name type="scientific">Solilutibacter oculi</name>
    <dbReference type="NCBI Taxonomy" id="2698682"/>
    <lineage>
        <taxon>Bacteria</taxon>
        <taxon>Pseudomonadati</taxon>
        <taxon>Pseudomonadota</taxon>
        <taxon>Gammaproteobacteria</taxon>
        <taxon>Lysobacterales</taxon>
        <taxon>Lysobacteraceae</taxon>
        <taxon>Solilutibacter</taxon>
    </lineage>
</organism>
<dbReference type="GO" id="GO:0009279">
    <property type="term" value="C:cell outer membrane"/>
    <property type="evidence" value="ECO:0007669"/>
    <property type="project" value="InterPro"/>
</dbReference>
<evidence type="ECO:0000256" key="1">
    <source>
        <dbReference type="SAM" id="MobiDB-lite"/>
    </source>
</evidence>
<feature type="chain" id="PRO_5016707596" evidence="2">
    <location>
        <begin position="22"/>
        <end position="287"/>
    </location>
</feature>
<dbReference type="InterPro" id="IPR007939">
    <property type="entry name" value="Cu-R_B_prcur"/>
</dbReference>
<dbReference type="GO" id="GO:0006878">
    <property type="term" value="P:intracellular copper ion homeostasis"/>
    <property type="evidence" value="ECO:0007669"/>
    <property type="project" value="InterPro"/>
</dbReference>
<keyword evidence="2" id="KW-0732">Signal</keyword>
<feature type="region of interest" description="Disordered" evidence="1">
    <location>
        <begin position="23"/>
        <end position="43"/>
    </location>
</feature>
<dbReference type="KEGG" id="lue:DCD74_04235"/>
<dbReference type="Proteomes" id="UP000251842">
    <property type="component" value="Chromosome"/>
</dbReference>
<dbReference type="AlphaFoldDB" id="A0A344J4Q1"/>
<dbReference type="GO" id="GO:0005507">
    <property type="term" value="F:copper ion binding"/>
    <property type="evidence" value="ECO:0007669"/>
    <property type="project" value="InterPro"/>
</dbReference>
<accession>A0A344J4Q1</accession>
<evidence type="ECO:0000313" key="4">
    <source>
        <dbReference type="Proteomes" id="UP000251842"/>
    </source>
</evidence>
<feature type="signal peptide" evidence="2">
    <location>
        <begin position="1"/>
        <end position="21"/>
    </location>
</feature>
<sequence>MRMRLLPFPIACLLTASPAFAQHAGHDHGQHPPMAMPAPTPSEAPAKTALPDFIPPPTPEEITAAFPDLHGMDMSSHMREDPWLTHLRVDRLERSLGSDAATGWEMHAWTGRTRDRLEFKTEGERDAHGSHGHMELAWSHATGPWWNRTLGVRRDFGGGLQRDWLGVGVHGHAPYKFDVEAAAFVGSSGRAMLEGHAGYDVLLTNRLVLRPQAGLTVHARDDIGMGIGRGVSEFESGLRLRYEIRREFAPYIGWRYQRAFGRTADIREAHGDAPSGHEWVAGVRFWF</sequence>